<feature type="compositionally biased region" description="Low complexity" evidence="1">
    <location>
        <begin position="243"/>
        <end position="261"/>
    </location>
</feature>
<sequence>MSKWRQRGFVRDSDEEEEDLDIVSTSSLSQTNRDDCVASPSPPNFHSQSSEILGCPGNAEYSSGILAGRLESAVVRINPPTSSIAGHEQRHSESPDPIQCSPTLVCCQNEERTHRSDHTVLSNGIRLEYLPLSSPSDDDLPDPPPDSPREVIYASPKRLTQLHVVIPRSTWLSPCSQKQETERVFRKRKPIQLHPYGIEGERYRQEWRNRGLKPVRRPQSPSRKLACYDEETQDQEFDPENDSLANSPAPFLSSPPASPSSGVGEHRQAHSLLAKSDHRHHNKLYHRSTQAIAPWQDTRTPRPSAEDVWAIPQSPPQSGNPTTHGGRFTLRDLAKARVGFIIPEELTPSRSVGILNEHIANSESDLELDAERSHEKYGRPFQPIPLSSDDSSSDSNASGQDSEQGDSDADIQRVRKRIKGVLPASWLRIDKQAQERKKTQARERRNSATSPEKPDPQRGIAHRVLRLNPSLRKSCSPQHAYEDFVVISDDPDEEIDVLADNNTDEAQRFARVASEIAATYDRRYAETGEDDMENDRLHLFGSSGGIRKQKRKRQLKLTDAFLSAKKARASRTDQDIVDRTVQCNRQSRQKRPRTSRGKHSWPALSILDLDRDPSLRDRTLPQFIRLAMRLARRRPDRGRQSPHNKHIRLHTFADTEDAKRTLLDWRAGNLQPNYSSEQSQTHPKYRQPLLDKTNNQRWTKGSISNTLRDGDTHQDVQARATLLTLPGPFHQHISGALPKRDKLPQMKKSTRLPHAKAPSFRTSQLEGLESAFSNAYQKFVFEEALQRVDQQYSLAPMSIQQSANPQLARFLTDNGAVLPPLPLVKDISEHQDRPARKHRLVRKGQAERVDIGEREYRQPSEPTLQDVNLDIPVGELEAPRELVLKGLGPFGTHYSTNFDVSPLPMGTYFSSTTFVGSEQFRKCLETGQRDMDANGGHYTISLGNKKFNCGPWKDETFSLLSGIIGEVWAPLDDQTIPKGDSATVTTNVLQDTLHVLQSLSMYMATSLSFLDAVDRGDFVMRVGRLLESILDKVTELEISVDRRLIVRTLTYLLVMGMQVRQVAEHEAANLSKLPTLTKTITNTSKIIVKHLIRGGMKELGAFLERNKSHKVRENGIQEDDTLVECLVVCMHVLSAAAIPGSSFWDLTGRELSNGVDTMFHLRAFESVWVSVFTLLPFVEFDSSGILEVNRRSGLNHENWGFLRGLLKRLFELYPGTITTRSSSVNDYMRTTLTRCYILIRTWHWRKCDLVLSTMFDFFAKNGLQQLRFEEIRDSPELLDKFVEAPSTEVYAKESAFHIFLKCLALGLQEMQGIYPTKKITSIVQRCIPNHGRSYPKDEALERESLDALRNHHDLLCVLYWASPPACRPKIKILRDLVHHQNSHREACRLNVRAWSILTTFQVSQNESIESLKVFAEWHKDIMEQTLEQYRQAGAEAEEYLQMIQSEGTSDTSTRLVRSTVAENQRKNQGKVLATLRDCIGGMRSAIRRSTGKTFIKGFLVDSGIIELLELVHVEDARLTLVIRETLTIIRDEESQEYGSFPDLDDTEDPLDFIPTPLWHLLSNAFGTDRAPNEDFLIECVDTWTLIASHQVLSRVWSWAYFIGSFSPVSWHQLRDTEQSRKFSPYFMASLINRDPTAYTENQNEFLSALLVSLVERESMLRFQHWLLYNIIRIDAENPLLKNLPFYKDDRSDRFDITADTIRTRRLALISSILANMQEDLFSVHAGDAETKRTYASLLKDMMAAMKNNYQELGQGLTVTGAYVDFVHRVVQFLQQYASDICVVHAFFTDSVSFPLPATDPKYVVGRLRGYASKLSRPGITKRLSTFLETVAQQAAQDNLQPYLVNQLSTALSVSNLPSTEMSSLRATLLQGIFPAYIDVSFSSATEMLIAQPILQSLKSILASMLFDLRVADSDKVQSTLDILMTVVLAFIRATEHLVDNTALLQLPPVLRSLGLILEAMIAIIPVLDYINGRTSLCAAKPDLVIYFKELCVFVTQIILEQDPHKIPTFCGSREPPSSRYAGLLSSCSNELKASIKANWSEAQGRIYFGHGGGRREVVVGVGLLEEEQARLVSAMERFHETLAIVYNSEDGASFADVVV</sequence>
<feature type="region of interest" description="Disordered" evidence="1">
    <location>
        <begin position="286"/>
        <end position="306"/>
    </location>
</feature>
<feature type="compositionally biased region" description="Basic and acidic residues" evidence="1">
    <location>
        <begin position="429"/>
        <end position="456"/>
    </location>
</feature>
<keyword evidence="3" id="KW-1185">Reference proteome</keyword>
<accession>A0A9P4JY39</accession>
<dbReference type="EMBL" id="ML986804">
    <property type="protein sequence ID" value="KAF2257960.1"/>
    <property type="molecule type" value="Genomic_DNA"/>
</dbReference>
<feature type="region of interest" description="Disordered" evidence="1">
    <location>
        <begin position="231"/>
        <end position="269"/>
    </location>
</feature>
<name>A0A9P4JY39_9PLEO</name>
<feature type="compositionally biased region" description="Acidic residues" evidence="1">
    <location>
        <begin position="231"/>
        <end position="241"/>
    </location>
</feature>
<evidence type="ECO:0000256" key="1">
    <source>
        <dbReference type="SAM" id="MobiDB-lite"/>
    </source>
</evidence>
<proteinExistence type="predicted"/>
<gene>
    <name evidence="2" type="ORF">CC78DRAFT_158987</name>
</gene>
<dbReference type="PANTHER" id="PTHR28122:SF1">
    <property type="entry name" value="E3 UBIQUITIN-PROTEIN LIGASE SUBSTRATE RECEPTOR MMS22"/>
    <property type="match status" value="1"/>
</dbReference>
<dbReference type="InterPro" id="IPR019021">
    <property type="entry name" value="Mms22"/>
</dbReference>
<dbReference type="Pfam" id="PF09462">
    <property type="entry name" value="Mus7"/>
    <property type="match status" value="1"/>
</dbReference>
<feature type="compositionally biased region" description="Basic residues" evidence="1">
    <location>
        <begin position="587"/>
        <end position="599"/>
    </location>
</feature>
<feature type="region of interest" description="Disordered" evidence="1">
    <location>
        <begin position="572"/>
        <end position="599"/>
    </location>
</feature>
<dbReference type="GO" id="GO:0035361">
    <property type="term" value="C:Cul8-RING ubiquitin ligase complex"/>
    <property type="evidence" value="ECO:0007669"/>
    <property type="project" value="TreeGrafter"/>
</dbReference>
<evidence type="ECO:0008006" key="4">
    <source>
        <dbReference type="Google" id="ProtNLM"/>
    </source>
</evidence>
<feature type="region of interest" description="Disordered" evidence="1">
    <location>
        <begin position="365"/>
        <end position="411"/>
    </location>
</feature>
<reference evidence="3" key="1">
    <citation type="journal article" date="2020" name="Stud. Mycol.">
        <title>101 Dothideomycetes genomes: A test case for predicting lifestyles and emergence of pathogens.</title>
        <authorList>
            <person name="Haridas S."/>
            <person name="Albert R."/>
            <person name="Binder M."/>
            <person name="Bloem J."/>
            <person name="LaButti K."/>
            <person name="Salamov A."/>
            <person name="Andreopoulos B."/>
            <person name="Baker S."/>
            <person name="Barry K."/>
            <person name="Bills G."/>
            <person name="Bluhm B."/>
            <person name="Cannon C."/>
            <person name="Castanera R."/>
            <person name="Culley D."/>
            <person name="Daum C."/>
            <person name="Ezra D."/>
            <person name="Gonzalez J."/>
            <person name="Henrissat B."/>
            <person name="Kuo A."/>
            <person name="Liang C."/>
            <person name="Lipzen A."/>
            <person name="Lutzoni F."/>
            <person name="Magnuson J."/>
            <person name="Mondo S."/>
            <person name="Nolan M."/>
            <person name="Ohm R."/>
            <person name="Pangilinan J."/>
            <person name="Park H.-J."/>
            <person name="Ramirez L."/>
            <person name="Alfaro M."/>
            <person name="Sun H."/>
            <person name="Tritt A."/>
            <person name="Yoshinaga Y."/>
            <person name="Zwiers L.-H."/>
            <person name="Turgeon B."/>
            <person name="Goodwin S."/>
            <person name="Spatafora J."/>
            <person name="Crous P."/>
            <person name="Grigoriev I."/>
        </authorList>
    </citation>
    <scope>NUCLEOTIDE SEQUENCE [LARGE SCALE GENOMIC DNA]</scope>
    <source>
        <strain evidence="3">CBS 304.66</strain>
    </source>
</reference>
<feature type="compositionally biased region" description="Basic and acidic residues" evidence="1">
    <location>
        <begin position="369"/>
        <end position="378"/>
    </location>
</feature>
<dbReference type="PANTHER" id="PTHR28122">
    <property type="entry name" value="E3 UBIQUITIN-PROTEIN LIGASE SUBSTRATE RECEPTOR MMS22"/>
    <property type="match status" value="1"/>
</dbReference>
<evidence type="ECO:0000313" key="3">
    <source>
        <dbReference type="Proteomes" id="UP000800093"/>
    </source>
</evidence>
<feature type="region of interest" description="Disordered" evidence="1">
    <location>
        <begin position="429"/>
        <end position="460"/>
    </location>
</feature>
<dbReference type="GO" id="GO:0005634">
    <property type="term" value="C:nucleus"/>
    <property type="evidence" value="ECO:0007669"/>
    <property type="project" value="InterPro"/>
</dbReference>
<dbReference type="GO" id="GO:0000724">
    <property type="term" value="P:double-strand break repair via homologous recombination"/>
    <property type="evidence" value="ECO:0007669"/>
    <property type="project" value="TreeGrafter"/>
</dbReference>
<evidence type="ECO:0000313" key="2">
    <source>
        <dbReference type="EMBL" id="KAF2257960.1"/>
    </source>
</evidence>
<dbReference type="OrthoDB" id="2386201at2759"/>
<dbReference type="GO" id="GO:0031297">
    <property type="term" value="P:replication fork processing"/>
    <property type="evidence" value="ECO:0007669"/>
    <property type="project" value="InterPro"/>
</dbReference>
<comment type="caution">
    <text evidence="2">The sequence shown here is derived from an EMBL/GenBank/DDBJ whole genome shotgun (WGS) entry which is preliminary data.</text>
</comment>
<protein>
    <recommendedName>
        <fullName evidence="4">Mus7/MMS22 family-domain-containing protein</fullName>
    </recommendedName>
</protein>
<organism evidence="2 3">
    <name type="scientific">Lojkania enalia</name>
    <dbReference type="NCBI Taxonomy" id="147567"/>
    <lineage>
        <taxon>Eukaryota</taxon>
        <taxon>Fungi</taxon>
        <taxon>Dikarya</taxon>
        <taxon>Ascomycota</taxon>
        <taxon>Pezizomycotina</taxon>
        <taxon>Dothideomycetes</taxon>
        <taxon>Pleosporomycetidae</taxon>
        <taxon>Pleosporales</taxon>
        <taxon>Pleosporales incertae sedis</taxon>
        <taxon>Lojkania</taxon>
    </lineage>
</organism>
<dbReference type="Proteomes" id="UP000800093">
    <property type="component" value="Unassembled WGS sequence"/>
</dbReference>
<feature type="compositionally biased region" description="Low complexity" evidence="1">
    <location>
        <begin position="387"/>
        <end position="402"/>
    </location>
</feature>
<feature type="region of interest" description="Disordered" evidence="1">
    <location>
        <begin position="1"/>
        <end position="51"/>
    </location>
</feature>